<feature type="compositionally biased region" description="Polar residues" evidence="1">
    <location>
        <begin position="1"/>
        <end position="13"/>
    </location>
</feature>
<name>K3XUG6_SETIT</name>
<keyword evidence="3" id="KW-1185">Reference proteome</keyword>
<dbReference type="Proteomes" id="UP000004995">
    <property type="component" value="Unassembled WGS sequence"/>
</dbReference>
<proteinExistence type="predicted"/>
<organism evidence="2 3">
    <name type="scientific">Setaria italica</name>
    <name type="common">Foxtail millet</name>
    <name type="synonym">Panicum italicum</name>
    <dbReference type="NCBI Taxonomy" id="4555"/>
    <lineage>
        <taxon>Eukaryota</taxon>
        <taxon>Viridiplantae</taxon>
        <taxon>Streptophyta</taxon>
        <taxon>Embryophyta</taxon>
        <taxon>Tracheophyta</taxon>
        <taxon>Spermatophyta</taxon>
        <taxon>Magnoliopsida</taxon>
        <taxon>Liliopsida</taxon>
        <taxon>Poales</taxon>
        <taxon>Poaceae</taxon>
        <taxon>PACMAD clade</taxon>
        <taxon>Panicoideae</taxon>
        <taxon>Panicodae</taxon>
        <taxon>Paniceae</taxon>
        <taxon>Cenchrinae</taxon>
        <taxon>Setaria</taxon>
    </lineage>
</organism>
<dbReference type="HOGENOM" id="CLU_2890079_0_0_1"/>
<evidence type="ECO:0000313" key="2">
    <source>
        <dbReference type="EnsemblPlants" id="KQL03979"/>
    </source>
</evidence>
<feature type="region of interest" description="Disordered" evidence="1">
    <location>
        <begin position="1"/>
        <end position="32"/>
    </location>
</feature>
<evidence type="ECO:0000256" key="1">
    <source>
        <dbReference type="SAM" id="MobiDB-lite"/>
    </source>
</evidence>
<protein>
    <submittedName>
        <fullName evidence="2">Uncharacterized protein</fullName>
    </submittedName>
</protein>
<sequence length="63" mass="7033">MQNTIFIPQTTHGSRAATMPPTSDVAPQNNLLSLSTKPKTDRAERKGNITELFRLQKIPDLQN</sequence>
<reference evidence="2" key="2">
    <citation type="submission" date="2018-08" db="UniProtKB">
        <authorList>
            <consortium name="EnsemblPlants"/>
        </authorList>
    </citation>
    <scope>IDENTIFICATION</scope>
    <source>
        <strain evidence="2">Yugu1</strain>
    </source>
</reference>
<dbReference type="InParanoid" id="K3XUG6"/>
<dbReference type="EnsemblPlants" id="KQL03979">
    <property type="protein sequence ID" value="KQL03979"/>
    <property type="gene ID" value="SETIT_005573mg"/>
</dbReference>
<accession>K3XUG6</accession>
<dbReference type="AlphaFoldDB" id="K3XUG6"/>
<reference evidence="3" key="1">
    <citation type="journal article" date="2012" name="Nat. Biotechnol.">
        <title>Reference genome sequence of the model plant Setaria.</title>
        <authorList>
            <person name="Bennetzen J.L."/>
            <person name="Schmutz J."/>
            <person name="Wang H."/>
            <person name="Percifield R."/>
            <person name="Hawkins J."/>
            <person name="Pontaroli A.C."/>
            <person name="Estep M."/>
            <person name="Feng L."/>
            <person name="Vaughn J.N."/>
            <person name="Grimwood J."/>
            <person name="Jenkins J."/>
            <person name="Barry K."/>
            <person name="Lindquist E."/>
            <person name="Hellsten U."/>
            <person name="Deshpande S."/>
            <person name="Wang X."/>
            <person name="Wu X."/>
            <person name="Mitros T."/>
            <person name="Triplett J."/>
            <person name="Yang X."/>
            <person name="Ye C.Y."/>
            <person name="Mauro-Herrera M."/>
            <person name="Wang L."/>
            <person name="Li P."/>
            <person name="Sharma M."/>
            <person name="Sharma R."/>
            <person name="Ronald P.C."/>
            <person name="Panaud O."/>
            <person name="Kellogg E.A."/>
            <person name="Brutnell T.P."/>
            <person name="Doust A.N."/>
            <person name="Tuskan G.A."/>
            <person name="Rokhsar D."/>
            <person name="Devos K.M."/>
        </authorList>
    </citation>
    <scope>NUCLEOTIDE SEQUENCE [LARGE SCALE GENOMIC DNA]</scope>
    <source>
        <strain evidence="3">cv. Yugu1</strain>
    </source>
</reference>
<dbReference type="Gramene" id="KQL03979">
    <property type="protein sequence ID" value="KQL03979"/>
    <property type="gene ID" value="SETIT_005573mg"/>
</dbReference>
<evidence type="ECO:0000313" key="3">
    <source>
        <dbReference type="Proteomes" id="UP000004995"/>
    </source>
</evidence>
<dbReference type="EMBL" id="AGNK02002809">
    <property type="status" value="NOT_ANNOTATED_CDS"/>
    <property type="molecule type" value="Genomic_DNA"/>
</dbReference>